<dbReference type="Pfam" id="PF12831">
    <property type="entry name" value="FAD_oxidored"/>
    <property type="match status" value="1"/>
</dbReference>
<organism evidence="5 6">
    <name type="scientific">Candidatus Methanoperedens nitratireducens</name>
    <dbReference type="NCBI Taxonomy" id="1392998"/>
    <lineage>
        <taxon>Archaea</taxon>
        <taxon>Methanobacteriati</taxon>
        <taxon>Methanobacteriota</taxon>
        <taxon>Stenosarchaea group</taxon>
        <taxon>Methanomicrobia</taxon>
        <taxon>Methanosarcinales</taxon>
        <taxon>ANME-2 cluster</taxon>
        <taxon>Candidatus Methanoperedentaceae</taxon>
        <taxon>Candidatus Methanoperedens</taxon>
    </lineage>
</organism>
<accession>A0A062UY73</accession>
<reference evidence="5 6" key="1">
    <citation type="journal article" date="2013" name="Nature">
        <title>Anaerobic oxidation of methane coupled to nitrate reduction in a novel archaeal lineage.</title>
        <authorList>
            <person name="Haroon M.F."/>
            <person name="Hu S."/>
            <person name="Shi Y."/>
            <person name="Imelfort M."/>
            <person name="Keller J."/>
            <person name="Hugenholtz P."/>
            <person name="Yuan Z."/>
            <person name="Tyson G.W."/>
        </authorList>
    </citation>
    <scope>NUCLEOTIDE SEQUENCE [LARGE SCALE GENOMIC DNA]</scope>
    <source>
        <strain evidence="5 6">ANME-2d</strain>
    </source>
</reference>
<proteinExistence type="predicted"/>
<dbReference type="PANTHER" id="PTHR43624:SF2">
    <property type="entry name" value="ELECTRON TRANSFER FLAVOPROTEIN-QUINONE OXIDOREDUCTASE YDIS-RELATED"/>
    <property type="match status" value="1"/>
</dbReference>
<keyword evidence="6" id="KW-1185">Reference proteome</keyword>
<protein>
    <submittedName>
        <fullName evidence="5">Uncharacterized protein</fullName>
    </submittedName>
</protein>
<comment type="cofactor">
    <cofactor evidence="1">
        <name>FAD</name>
        <dbReference type="ChEBI" id="CHEBI:57692"/>
    </cofactor>
</comment>
<evidence type="ECO:0000256" key="4">
    <source>
        <dbReference type="ARBA" id="ARBA00023002"/>
    </source>
</evidence>
<dbReference type="AlphaFoldDB" id="A0A062UY73"/>
<keyword evidence="4" id="KW-0560">Oxidoreductase</keyword>
<comment type="caution">
    <text evidence="5">The sequence shown here is derived from an EMBL/GenBank/DDBJ whole genome shotgun (WGS) entry which is preliminary data.</text>
</comment>
<dbReference type="Gene3D" id="3.50.50.60">
    <property type="entry name" value="FAD/NAD(P)-binding domain"/>
    <property type="match status" value="1"/>
</dbReference>
<dbReference type="InterPro" id="IPR039651">
    <property type="entry name" value="FixC-like"/>
</dbReference>
<gene>
    <name evidence="5" type="ORF">ANME2D_01957</name>
</gene>
<dbReference type="EMBL" id="JMIY01000004">
    <property type="protein sequence ID" value="KCZ71901.1"/>
    <property type="molecule type" value="Genomic_DNA"/>
</dbReference>
<evidence type="ECO:0000256" key="3">
    <source>
        <dbReference type="ARBA" id="ARBA00022827"/>
    </source>
</evidence>
<dbReference type="PANTHER" id="PTHR43624">
    <property type="entry name" value="ELECTRON TRANSFER FLAVOPROTEIN-QUINONE OXIDOREDUCTASE YDIS-RELATED"/>
    <property type="match status" value="1"/>
</dbReference>
<dbReference type="RefSeq" id="WP_081810225.1">
    <property type="nucleotide sequence ID" value="NZ_JMIY01000004.1"/>
</dbReference>
<dbReference type="Proteomes" id="UP000027153">
    <property type="component" value="Unassembled WGS sequence"/>
</dbReference>
<sequence>MAEKFDVIIVGAGPGGCAAAYSLAKMGFNVLILERGKYPGAKNVMGGRMYAHALNRLIPGFWKEALVCTDREVRRRNPQQYPQSLLSIIGLLFGSEGFSKGQTLSPKFLCQL</sequence>
<dbReference type="InterPro" id="IPR036188">
    <property type="entry name" value="FAD/NAD-bd_sf"/>
</dbReference>
<evidence type="ECO:0000256" key="2">
    <source>
        <dbReference type="ARBA" id="ARBA00022630"/>
    </source>
</evidence>
<evidence type="ECO:0000313" key="5">
    <source>
        <dbReference type="EMBL" id="KCZ71901.1"/>
    </source>
</evidence>
<keyword evidence="2" id="KW-0285">Flavoprotein</keyword>
<evidence type="ECO:0000313" key="6">
    <source>
        <dbReference type="Proteomes" id="UP000027153"/>
    </source>
</evidence>
<evidence type="ECO:0000256" key="1">
    <source>
        <dbReference type="ARBA" id="ARBA00001974"/>
    </source>
</evidence>
<name>A0A062UY73_9EURY</name>
<dbReference type="OrthoDB" id="7950at2157"/>
<dbReference type="GO" id="GO:0016491">
    <property type="term" value="F:oxidoreductase activity"/>
    <property type="evidence" value="ECO:0007669"/>
    <property type="project" value="UniProtKB-KW"/>
</dbReference>
<dbReference type="SUPFAM" id="SSF51905">
    <property type="entry name" value="FAD/NAD(P)-binding domain"/>
    <property type="match status" value="1"/>
</dbReference>
<keyword evidence="3" id="KW-0274">FAD</keyword>